<dbReference type="EMBL" id="SIDB01000001">
    <property type="protein sequence ID" value="KAI3438138.1"/>
    <property type="molecule type" value="Genomic_DNA"/>
</dbReference>
<evidence type="ECO:0000313" key="2">
    <source>
        <dbReference type="EMBL" id="KAI3438138.1"/>
    </source>
</evidence>
<reference evidence="2" key="2">
    <citation type="submission" date="2020-11" db="EMBL/GenBank/DDBJ databases">
        <authorList>
            <person name="Cecchin M."/>
            <person name="Marcolungo L."/>
            <person name="Rossato M."/>
            <person name="Girolomoni L."/>
            <person name="Cosentino E."/>
            <person name="Cuine S."/>
            <person name="Li-Beisson Y."/>
            <person name="Delledonne M."/>
            <person name="Ballottari M."/>
        </authorList>
    </citation>
    <scope>NUCLEOTIDE SEQUENCE</scope>
    <source>
        <strain evidence="2">211/11P</strain>
        <tissue evidence="2">Whole cell</tissue>
    </source>
</reference>
<protein>
    <recommendedName>
        <fullName evidence="4">Protein FAM136A</fullName>
    </recommendedName>
</protein>
<comment type="similarity">
    <text evidence="1">Belongs to the FAM136 family.</text>
</comment>
<name>A0A9D4TYJ7_CHLVU</name>
<accession>A0A9D4TYJ7</accession>
<dbReference type="OrthoDB" id="9975421at2759"/>
<dbReference type="InterPro" id="IPR008560">
    <property type="entry name" value="DUF842_euk"/>
</dbReference>
<dbReference type="Pfam" id="PF05811">
    <property type="entry name" value="DUF842"/>
    <property type="match status" value="1"/>
</dbReference>
<dbReference type="AlphaFoldDB" id="A0A9D4TYJ7"/>
<dbReference type="Proteomes" id="UP001055712">
    <property type="component" value="Unassembled WGS sequence"/>
</dbReference>
<dbReference type="PANTHER" id="PTHR21096:SF0">
    <property type="entry name" value="PROTEIN FAM136A"/>
    <property type="match status" value="1"/>
</dbReference>
<evidence type="ECO:0008006" key="4">
    <source>
        <dbReference type="Google" id="ProtNLM"/>
    </source>
</evidence>
<evidence type="ECO:0000313" key="3">
    <source>
        <dbReference type="Proteomes" id="UP001055712"/>
    </source>
</evidence>
<comment type="caution">
    <text evidence="2">The sequence shown here is derived from an EMBL/GenBank/DDBJ whole genome shotgun (WGS) entry which is preliminary data.</text>
</comment>
<organism evidence="2 3">
    <name type="scientific">Chlorella vulgaris</name>
    <name type="common">Green alga</name>
    <dbReference type="NCBI Taxonomy" id="3077"/>
    <lineage>
        <taxon>Eukaryota</taxon>
        <taxon>Viridiplantae</taxon>
        <taxon>Chlorophyta</taxon>
        <taxon>core chlorophytes</taxon>
        <taxon>Trebouxiophyceae</taxon>
        <taxon>Chlorellales</taxon>
        <taxon>Chlorellaceae</taxon>
        <taxon>Chlorella clade</taxon>
        <taxon>Chlorella</taxon>
    </lineage>
</organism>
<evidence type="ECO:0000256" key="1">
    <source>
        <dbReference type="ARBA" id="ARBA00009952"/>
    </source>
</evidence>
<gene>
    <name evidence="2" type="ORF">D9Q98_000579</name>
</gene>
<dbReference type="PANTHER" id="PTHR21096">
    <property type="entry name" value="PROTEIN FAM136A"/>
    <property type="match status" value="1"/>
</dbReference>
<keyword evidence="3" id="KW-1185">Reference proteome</keyword>
<proteinExistence type="inferred from homology"/>
<sequence length="140" mass="15794">MSAEQKADGLRKAMEGMVSQLDTKLMRPLQKESFSCQARCCDSSPTQQDLQQCCGDCEQRVLVANQIINKSIGDFQNRLQRCVQRCQDQAQEKLSPQPTDKEMQKAQALLSDCAANCATEYEGQVPKLHKDTVQRLQQLK</sequence>
<dbReference type="GO" id="GO:0005737">
    <property type="term" value="C:cytoplasm"/>
    <property type="evidence" value="ECO:0007669"/>
    <property type="project" value="TreeGrafter"/>
</dbReference>
<reference evidence="2" key="1">
    <citation type="journal article" date="2019" name="Plant J.">
        <title>Chlorella vulgaris genome assembly and annotation reveals the molecular basis for metabolic acclimation to high light conditions.</title>
        <authorList>
            <person name="Cecchin M."/>
            <person name="Marcolungo L."/>
            <person name="Rossato M."/>
            <person name="Girolomoni L."/>
            <person name="Cosentino E."/>
            <person name="Cuine S."/>
            <person name="Li-Beisson Y."/>
            <person name="Delledonne M."/>
            <person name="Ballottari M."/>
        </authorList>
    </citation>
    <scope>NUCLEOTIDE SEQUENCE</scope>
    <source>
        <strain evidence="2">211/11P</strain>
    </source>
</reference>